<dbReference type="InterPro" id="IPR018461">
    <property type="entry name" value="Na/H_Antiport_NhaC-like_C"/>
</dbReference>
<evidence type="ECO:0000256" key="1">
    <source>
        <dbReference type="ARBA" id="ARBA00004651"/>
    </source>
</evidence>
<dbReference type="EMBL" id="JACOOO010000047">
    <property type="protein sequence ID" value="MBC5630993.1"/>
    <property type="molecule type" value="Genomic_DNA"/>
</dbReference>
<keyword evidence="12" id="KW-1185">Reference proteome</keyword>
<keyword evidence="4" id="KW-1003">Cell membrane</keyword>
<sequence length="427" mass="44793">MQKKGSLSALLPLLVFLIVYVGLSAMAGDMYAVSVIIPFSVAAFTAILMNRKESLSDKIEIFCKGAGDSNVILMILIFVLAGAFAQVAKDMGAVDSTVNLGLSILPSNLLIAGLFIISCFIALSVGTSMGTIVALVPIAVGIADKTGVLVALAVGAVVSGAMFGDNLSIISDTTIAATRTQGCEMKDKFKMNFKIVLPAAIITALLLAFLTRNAGVTQVESLEFSLIKILPYIAVIVSSLLGLNVILVLLGGIIIAGCIGIYFGSFDIMALSQSIATGVMGMGELIIISLLISGTISLIKHNGGIDYILSKGLRGFKNKRNAELGIATLVSLVDICTANNTIAIVTVGPIAKNISDEVGLEPKRVAGIMDMFSCVFQGIIPYGAQLISAAGLAAISPFAIMKYLFYPYLMGVCAIIAIFWHYRKVTN</sequence>
<evidence type="ECO:0000256" key="9">
    <source>
        <dbReference type="SAM" id="Phobius"/>
    </source>
</evidence>
<comment type="subcellular location">
    <subcellularLocation>
        <location evidence="1">Cell membrane</location>
        <topology evidence="1">Multi-pass membrane protein</topology>
    </subcellularLocation>
</comment>
<dbReference type="Proteomes" id="UP000596929">
    <property type="component" value="Unassembled WGS sequence"/>
</dbReference>
<feature type="transmembrane region" description="Helical" evidence="9">
    <location>
        <begin position="275"/>
        <end position="299"/>
    </location>
</feature>
<organism evidence="11 12">
    <name type="scientific">Clostridium hominis</name>
    <dbReference type="NCBI Taxonomy" id="2763036"/>
    <lineage>
        <taxon>Bacteria</taxon>
        <taxon>Bacillati</taxon>
        <taxon>Bacillota</taxon>
        <taxon>Clostridia</taxon>
        <taxon>Eubacteriales</taxon>
        <taxon>Clostridiaceae</taxon>
        <taxon>Clostridium</taxon>
    </lineage>
</organism>
<keyword evidence="2" id="KW-0813">Transport</keyword>
<evidence type="ECO:0000256" key="5">
    <source>
        <dbReference type="ARBA" id="ARBA00022692"/>
    </source>
</evidence>
<evidence type="ECO:0000256" key="7">
    <source>
        <dbReference type="ARBA" id="ARBA00023136"/>
    </source>
</evidence>
<feature type="transmembrane region" description="Helical" evidence="9">
    <location>
        <begin position="405"/>
        <end position="422"/>
    </location>
</feature>
<keyword evidence="5 9" id="KW-0812">Transmembrane</keyword>
<feature type="transmembrane region" description="Helical" evidence="9">
    <location>
        <begin position="191"/>
        <end position="210"/>
    </location>
</feature>
<evidence type="ECO:0000256" key="3">
    <source>
        <dbReference type="ARBA" id="ARBA00022449"/>
    </source>
</evidence>
<evidence type="ECO:0000256" key="2">
    <source>
        <dbReference type="ARBA" id="ARBA00022448"/>
    </source>
</evidence>
<evidence type="ECO:0000256" key="8">
    <source>
        <dbReference type="ARBA" id="ARBA00038435"/>
    </source>
</evidence>
<dbReference type="RefSeq" id="WP_186861115.1">
    <property type="nucleotide sequence ID" value="NZ_JACOOO010000047.1"/>
</dbReference>
<feature type="transmembrane region" description="Helical" evidence="9">
    <location>
        <begin position="31"/>
        <end position="50"/>
    </location>
</feature>
<dbReference type="InterPro" id="IPR052180">
    <property type="entry name" value="NhaC_Na-H+_Antiporter"/>
</dbReference>
<evidence type="ECO:0000313" key="11">
    <source>
        <dbReference type="EMBL" id="MBC5630993.1"/>
    </source>
</evidence>
<comment type="similarity">
    <text evidence="8">Belongs to the NhaC Na(+)/H(+) (TC 2.A.35) antiporter family.</text>
</comment>
<name>A0ABR7DJI5_9CLOT</name>
<reference evidence="11 12" key="1">
    <citation type="submission" date="2020-08" db="EMBL/GenBank/DDBJ databases">
        <title>Genome public.</title>
        <authorList>
            <person name="Liu C."/>
            <person name="Sun Q."/>
        </authorList>
    </citation>
    <scope>NUCLEOTIDE SEQUENCE [LARGE SCALE GENOMIC DNA]</scope>
    <source>
        <strain evidence="11 12">NSJ-6</strain>
    </source>
</reference>
<proteinExistence type="inferred from homology"/>
<feature type="transmembrane region" description="Helical" evidence="9">
    <location>
        <begin position="379"/>
        <end position="399"/>
    </location>
</feature>
<comment type="caution">
    <text evidence="11">The sequence shown here is derived from an EMBL/GenBank/DDBJ whole genome shotgun (WGS) entry which is preliminary data.</text>
</comment>
<evidence type="ECO:0000313" key="12">
    <source>
        <dbReference type="Proteomes" id="UP000596929"/>
    </source>
</evidence>
<dbReference type="PANTHER" id="PTHR33451">
    <property type="entry name" value="MALATE-2H(+)/NA(+)-LACTATE ANTIPORTER"/>
    <property type="match status" value="1"/>
</dbReference>
<feature type="transmembrane region" description="Helical" evidence="9">
    <location>
        <begin position="230"/>
        <end position="263"/>
    </location>
</feature>
<protein>
    <submittedName>
        <fullName evidence="11">Na+/H+ antiporter NhaC family protein</fullName>
    </submittedName>
</protein>
<feature type="domain" description="Na+/H+ antiporter NhaC-like C-terminal" evidence="10">
    <location>
        <begin position="33"/>
        <end position="210"/>
    </location>
</feature>
<dbReference type="Pfam" id="PF03553">
    <property type="entry name" value="Na_H_antiporter"/>
    <property type="match status" value="2"/>
</dbReference>
<feature type="domain" description="Na+/H+ antiporter NhaC-like C-terminal" evidence="10">
    <location>
        <begin position="221"/>
        <end position="418"/>
    </location>
</feature>
<keyword evidence="7 9" id="KW-0472">Membrane</keyword>
<gene>
    <name evidence="11" type="ORF">H8S20_19390</name>
</gene>
<accession>A0ABR7DJI5</accession>
<feature type="transmembrane region" description="Helical" evidence="9">
    <location>
        <begin position="71"/>
        <end position="89"/>
    </location>
</feature>
<feature type="transmembrane region" description="Helical" evidence="9">
    <location>
        <begin position="7"/>
        <end position="25"/>
    </location>
</feature>
<dbReference type="PANTHER" id="PTHR33451:SF5">
    <property type="entry name" value="NA+_H+ ANTIPORTER"/>
    <property type="match status" value="1"/>
</dbReference>
<evidence type="ECO:0000256" key="6">
    <source>
        <dbReference type="ARBA" id="ARBA00022989"/>
    </source>
</evidence>
<evidence type="ECO:0000256" key="4">
    <source>
        <dbReference type="ARBA" id="ARBA00022475"/>
    </source>
</evidence>
<feature type="transmembrane region" description="Helical" evidence="9">
    <location>
        <begin position="109"/>
        <end position="136"/>
    </location>
</feature>
<keyword evidence="6 9" id="KW-1133">Transmembrane helix</keyword>
<keyword evidence="3" id="KW-0050">Antiport</keyword>
<evidence type="ECO:0000259" key="10">
    <source>
        <dbReference type="Pfam" id="PF03553"/>
    </source>
</evidence>